<dbReference type="OrthoDB" id="7914at2157"/>
<accession>D9Q2X6</accession>
<protein>
    <recommendedName>
        <fullName evidence="3">Coenzyme Q-binding protein COQ10 START domain-containing protein</fullName>
    </recommendedName>
</protein>
<dbReference type="InterPro" id="IPR023393">
    <property type="entry name" value="START-like_dom_sf"/>
</dbReference>
<dbReference type="Proteomes" id="UP000000346">
    <property type="component" value="Chromosome"/>
</dbReference>
<evidence type="ECO:0000313" key="2">
    <source>
        <dbReference type="Proteomes" id="UP000000346"/>
    </source>
</evidence>
<dbReference type="Gene3D" id="3.30.530.20">
    <property type="match status" value="1"/>
</dbReference>
<sequence>MAIGFMISRGVSDPACAWKAVADISQMPRYWRGHREVNVMSYDGHRYYVSIRFAFPGPLNKGLASVLINDAEKYVTVEYAKGPVRGTVTTKVQGGKVITVWNVKLAWYLRLLEPWVKGHFMKGASDALGRIALECSEGHA</sequence>
<dbReference type="RefSeq" id="WP_013267176.1">
    <property type="nucleotide sequence ID" value="NC_014374.1"/>
</dbReference>
<gene>
    <name evidence="1" type="ordered locus">ASAC_1259</name>
</gene>
<dbReference type="GeneID" id="9499514"/>
<organism evidence="1 2">
    <name type="scientific">Acidilobus saccharovorans (strain DSM 16705 / JCM 18335 / VKM B-2471 / 345-15)</name>
    <dbReference type="NCBI Taxonomy" id="666510"/>
    <lineage>
        <taxon>Archaea</taxon>
        <taxon>Thermoproteota</taxon>
        <taxon>Thermoprotei</taxon>
        <taxon>Acidilobales</taxon>
        <taxon>Acidilobaceae</taxon>
        <taxon>Acidilobus</taxon>
    </lineage>
</organism>
<dbReference type="HOGENOM" id="CLU_131895_1_0_2"/>
<evidence type="ECO:0008006" key="3">
    <source>
        <dbReference type="Google" id="ProtNLM"/>
    </source>
</evidence>
<proteinExistence type="predicted"/>
<dbReference type="AlphaFoldDB" id="D9Q2X6"/>
<dbReference type="EMBL" id="CP001742">
    <property type="protein sequence ID" value="ADL19664.1"/>
    <property type="molecule type" value="Genomic_DNA"/>
</dbReference>
<dbReference type="InParanoid" id="D9Q2X6"/>
<name>D9Q2X6_ACIS3</name>
<reference evidence="1 2" key="1">
    <citation type="journal article" date="2010" name="Appl. Environ. Microbiol.">
        <title>The genome sequence of the crenarchaeon Acidilobus saccharovorans supports a new order, Acidilobales, and suggests an important ecological role in terrestrial acidic hot springs.</title>
        <authorList>
            <person name="Mardanov A.V."/>
            <person name="Svetlitchnyi V.A."/>
            <person name="Beletsky A.V."/>
            <person name="Prokofeva M.I."/>
            <person name="Bonch-Osmolovskaya E.A."/>
            <person name="Ravin N.V."/>
            <person name="Skryabin K.G."/>
        </authorList>
    </citation>
    <scope>NUCLEOTIDE SEQUENCE [LARGE SCALE GENOMIC DNA]</scope>
    <source>
        <strain evidence="2">DSM 16705 / JCM 18335 / VKM B-2471 / 345-15</strain>
    </source>
</reference>
<dbReference type="KEGG" id="asc:ASAC_1259"/>
<keyword evidence="2" id="KW-1185">Reference proteome</keyword>
<dbReference type="eggNOG" id="arCOG05400">
    <property type="taxonomic scope" value="Archaea"/>
</dbReference>
<dbReference type="SUPFAM" id="SSF55961">
    <property type="entry name" value="Bet v1-like"/>
    <property type="match status" value="1"/>
</dbReference>
<evidence type="ECO:0000313" key="1">
    <source>
        <dbReference type="EMBL" id="ADL19664.1"/>
    </source>
</evidence>